<proteinExistence type="predicted"/>
<evidence type="ECO:0000313" key="4">
    <source>
        <dbReference type="Proteomes" id="UP000521872"/>
    </source>
</evidence>
<evidence type="ECO:0008006" key="5">
    <source>
        <dbReference type="Google" id="ProtNLM"/>
    </source>
</evidence>
<organism evidence="3 4">
    <name type="scientific">Agrocybe pediades</name>
    <dbReference type="NCBI Taxonomy" id="84607"/>
    <lineage>
        <taxon>Eukaryota</taxon>
        <taxon>Fungi</taxon>
        <taxon>Dikarya</taxon>
        <taxon>Basidiomycota</taxon>
        <taxon>Agaricomycotina</taxon>
        <taxon>Agaricomycetes</taxon>
        <taxon>Agaricomycetidae</taxon>
        <taxon>Agaricales</taxon>
        <taxon>Agaricineae</taxon>
        <taxon>Strophariaceae</taxon>
        <taxon>Agrocybe</taxon>
    </lineage>
</organism>
<dbReference type="Gene3D" id="1.20.5.510">
    <property type="entry name" value="Single helix bin"/>
    <property type="match status" value="1"/>
</dbReference>
<feature type="compositionally biased region" description="Basic residues" evidence="1">
    <location>
        <begin position="75"/>
        <end position="87"/>
    </location>
</feature>
<keyword evidence="4" id="KW-1185">Reference proteome</keyword>
<evidence type="ECO:0000256" key="1">
    <source>
        <dbReference type="SAM" id="MobiDB-lite"/>
    </source>
</evidence>
<evidence type="ECO:0000256" key="2">
    <source>
        <dbReference type="SAM" id="Phobius"/>
    </source>
</evidence>
<sequence>MFLVPNHQIGLREVIQYVCFSALNARHSHPFFSTATTLFHSSCLSLLFSTLCLVAPCKFGAMDSLHPYAGTSSTRTRKDKRHHNSPWVRRQKQFCIGKVCFPPKSPPSTKRVNTSTKRPQNTPTSSTVKATPTTNVPVNKPPSSTSVSPPITTQNNIPTTTVQPQQSPQSSTSPTLSSSFSPDTTADQGQTTSTRDADPLASFSNIPNSPQTSAGGHISQGHIDNSAQVSTETNAFGADAVATGSGNPGVRAPSNTAISSSQDGNNSASPSSSSSSANIGGIVGGIVGAICLILLLLIGIWFYRRRRRNRTPPSAEFLNNTRSVPFRVGGHSNSLQFQFRQLDDTNYDIQSIHTTHSNFVPSSPPPMPTSFLHMQEKSPFN</sequence>
<keyword evidence="2" id="KW-1133">Transmembrane helix</keyword>
<dbReference type="EMBL" id="JAACJL010000044">
    <property type="protein sequence ID" value="KAF4614898.1"/>
    <property type="molecule type" value="Genomic_DNA"/>
</dbReference>
<dbReference type="Proteomes" id="UP000521872">
    <property type="component" value="Unassembled WGS sequence"/>
</dbReference>
<feature type="region of interest" description="Disordered" evidence="1">
    <location>
        <begin position="98"/>
        <end position="222"/>
    </location>
</feature>
<feature type="compositionally biased region" description="Polar residues" evidence="1">
    <location>
        <begin position="202"/>
        <end position="214"/>
    </location>
</feature>
<gene>
    <name evidence="3" type="ORF">D9613_002910</name>
</gene>
<keyword evidence="2" id="KW-0472">Membrane</keyword>
<keyword evidence="2" id="KW-0812">Transmembrane</keyword>
<comment type="caution">
    <text evidence="3">The sequence shown here is derived from an EMBL/GenBank/DDBJ whole genome shotgun (WGS) entry which is preliminary data.</text>
</comment>
<dbReference type="AlphaFoldDB" id="A0A8H4QQ46"/>
<reference evidence="3 4" key="1">
    <citation type="submission" date="2019-12" db="EMBL/GenBank/DDBJ databases">
        <authorList>
            <person name="Floudas D."/>
            <person name="Bentzer J."/>
            <person name="Ahren D."/>
            <person name="Johansson T."/>
            <person name="Persson P."/>
            <person name="Tunlid A."/>
        </authorList>
    </citation>
    <scope>NUCLEOTIDE SEQUENCE [LARGE SCALE GENOMIC DNA]</scope>
    <source>
        <strain evidence="3 4">CBS 102.39</strain>
    </source>
</reference>
<evidence type="ECO:0000313" key="3">
    <source>
        <dbReference type="EMBL" id="KAF4614898.1"/>
    </source>
</evidence>
<feature type="region of interest" description="Disordered" evidence="1">
    <location>
        <begin position="68"/>
        <end position="87"/>
    </location>
</feature>
<feature type="compositionally biased region" description="Polar residues" evidence="1">
    <location>
        <begin position="107"/>
        <end position="130"/>
    </location>
</feature>
<accession>A0A8H4QQ46</accession>
<feature type="region of interest" description="Disordered" evidence="1">
    <location>
        <begin position="239"/>
        <end position="276"/>
    </location>
</feature>
<protein>
    <recommendedName>
        <fullName evidence="5">Mid2 domain-containing protein</fullName>
    </recommendedName>
</protein>
<feature type="compositionally biased region" description="Low complexity" evidence="1">
    <location>
        <begin position="131"/>
        <end position="185"/>
    </location>
</feature>
<name>A0A8H4QQ46_9AGAR</name>
<feature type="compositionally biased region" description="Low complexity" evidence="1">
    <location>
        <begin position="258"/>
        <end position="276"/>
    </location>
</feature>
<feature type="transmembrane region" description="Helical" evidence="2">
    <location>
        <begin position="279"/>
        <end position="303"/>
    </location>
</feature>